<sequence>MLGSIVRLNLARNHLSDLSGLRRMWTLEYLDVSENRLDSWLPVIVLRNLPSLSVLNVRGNPFTVNDSEAHHRPLIFSAFDHRDIALILDGHGPTSQERREMAKIPRVATGHATSTAKAAETPAMKVRRPKVAVIEEAIGDDEDAEFGVAGKSDNPSSPSPRGDHGANLATSPTHSHLSSLEKAPRVLRATELQAVTIASVHRRSNVAYFETPSPAKAAHIISMKPRSRFKRRATASTVNGTKAMATNVPSLQPAYTYSVPSSFSTRPTSPTPSFIAPSVRLGGAAPRDPERYRRRVEMMRAEAGSSWLRAFTELQSQSPTASPDTQTYYQGGAHFEQVSPSRQWPAQSRSDSTSEQSPESSSRVVVHTSSPDKAEAAPDTQLPSFLFPRRRTVARNREIASLPHYSECQKSIATSPQSPDSAALADLVISSKAVDGPIGSSNDDSPLVEVSNGSQSSLLPILDSVSMSLSQVQQQLQDDGASVLADGVAVSRYQFIPAADIPTADVQVVSSGSRVVKRSVLGRRAIYISPTDLIEVVVTMSSDGMATEHNFSQYISAKVPVSSLVRASRLGADDLSPVRIESKCGRFDPATWIEYSSSGGDNSGFVELVNAIQAIVSDNANRGLPEHLYKQAECLRCSWHGYVDHERTFFDAISDDEFSVLPPPAKELQCPNCKRSYLREYYAADEESETAASDIGLATQTANAPIWKKPFVTRRNRFHSSTADQPKSAAAEASERRAQHAQHLEAARSALAADVHKLDGIATFSELPFAQATNAVKLFLQLNVFETESERLVQWVPAGLVRQMLPIAPQGQALARGGSKGASVPAAGLSGQQVTSSKWGLSSLLGGAATTTAAVASTEDEEAEGESMLDANSDEKRRGLAIEVDWRASAALAPNLCEQAVYLALSSQAIYVFSPTWDALRSTMTGNGSDEMDLRPEQYLGLLFSLPLASLGRIDIGPNRQYLALHSALLAISNKSAEGIWDSRQLEQLLATSYPSYPLSGYLDGRAGALQPAQHQSQCSLISEGAASSCVFMIRDRLACSDLLDSLVEIGYETR</sequence>
<gene>
    <name evidence="1" type="ORF">IWW38_003335</name>
</gene>
<comment type="caution">
    <text evidence="1">The sequence shown here is derived from an EMBL/GenBank/DDBJ whole genome shotgun (WGS) entry which is preliminary data.</text>
</comment>
<evidence type="ECO:0000313" key="2">
    <source>
        <dbReference type="Proteomes" id="UP001139981"/>
    </source>
</evidence>
<proteinExistence type="predicted"/>
<keyword evidence="2" id="KW-1185">Reference proteome</keyword>
<dbReference type="Proteomes" id="UP001139981">
    <property type="component" value="Unassembled WGS sequence"/>
</dbReference>
<feature type="non-terminal residue" evidence="1">
    <location>
        <position position="1055"/>
    </location>
</feature>
<reference evidence="1" key="1">
    <citation type="submission" date="2022-07" db="EMBL/GenBank/DDBJ databases">
        <title>Phylogenomic reconstructions and comparative analyses of Kickxellomycotina fungi.</title>
        <authorList>
            <person name="Reynolds N.K."/>
            <person name="Stajich J.E."/>
            <person name="Barry K."/>
            <person name="Grigoriev I.V."/>
            <person name="Crous P."/>
            <person name="Smith M.E."/>
        </authorList>
    </citation>
    <scope>NUCLEOTIDE SEQUENCE</scope>
    <source>
        <strain evidence="1">CBS 190363</strain>
    </source>
</reference>
<organism evidence="1 2">
    <name type="scientific">Coemansia aciculifera</name>
    <dbReference type="NCBI Taxonomy" id="417176"/>
    <lineage>
        <taxon>Eukaryota</taxon>
        <taxon>Fungi</taxon>
        <taxon>Fungi incertae sedis</taxon>
        <taxon>Zoopagomycota</taxon>
        <taxon>Kickxellomycotina</taxon>
        <taxon>Kickxellomycetes</taxon>
        <taxon>Kickxellales</taxon>
        <taxon>Kickxellaceae</taxon>
        <taxon>Coemansia</taxon>
    </lineage>
</organism>
<evidence type="ECO:0000313" key="1">
    <source>
        <dbReference type="EMBL" id="KAJ2892130.1"/>
    </source>
</evidence>
<protein>
    <submittedName>
        <fullName evidence="1">Uncharacterized protein</fullName>
    </submittedName>
</protein>
<dbReference type="EMBL" id="JANBVB010000806">
    <property type="protein sequence ID" value="KAJ2892130.1"/>
    <property type="molecule type" value="Genomic_DNA"/>
</dbReference>
<accession>A0ACC1M2H9</accession>
<name>A0ACC1M2H9_9FUNG</name>